<dbReference type="Pfam" id="PF01171">
    <property type="entry name" value="ATP_bind_3"/>
    <property type="match status" value="1"/>
</dbReference>
<organism evidence="8 9">
    <name type="scientific">Sphingomonas guangdongensis</name>
    <dbReference type="NCBI Taxonomy" id="1141890"/>
    <lineage>
        <taxon>Bacteria</taxon>
        <taxon>Pseudomonadati</taxon>
        <taxon>Pseudomonadota</taxon>
        <taxon>Alphaproteobacteria</taxon>
        <taxon>Sphingomonadales</taxon>
        <taxon>Sphingomonadaceae</taxon>
        <taxon>Sphingomonas</taxon>
    </lineage>
</organism>
<evidence type="ECO:0000259" key="7">
    <source>
        <dbReference type="Pfam" id="PF01171"/>
    </source>
</evidence>
<keyword evidence="2 6" id="KW-0819">tRNA processing</keyword>
<name>A0A285QEZ8_9SPHN</name>
<keyword evidence="1 6" id="KW-0436">Ligase</keyword>
<keyword evidence="9" id="KW-1185">Reference proteome</keyword>
<gene>
    <name evidence="6" type="primary">tilS</name>
    <name evidence="8" type="ORF">SAMN06297144_0888</name>
</gene>
<evidence type="ECO:0000256" key="6">
    <source>
        <dbReference type="HAMAP-Rule" id="MF_01161"/>
    </source>
</evidence>
<accession>A0A285QEZ8</accession>
<keyword evidence="4 6" id="KW-0067">ATP-binding</keyword>
<feature type="domain" description="tRNA(Ile)-lysidine/2-thiocytidine synthase N-terminal" evidence="7">
    <location>
        <begin position="34"/>
        <end position="209"/>
    </location>
</feature>
<dbReference type="GO" id="GO:0005524">
    <property type="term" value="F:ATP binding"/>
    <property type="evidence" value="ECO:0007669"/>
    <property type="project" value="UniProtKB-UniRule"/>
</dbReference>
<evidence type="ECO:0000313" key="9">
    <source>
        <dbReference type="Proteomes" id="UP000219494"/>
    </source>
</evidence>
<keyword evidence="6" id="KW-0963">Cytoplasm</keyword>
<dbReference type="PANTHER" id="PTHR43033:SF1">
    <property type="entry name" value="TRNA(ILE)-LYSIDINE SYNTHASE-RELATED"/>
    <property type="match status" value="1"/>
</dbReference>
<dbReference type="EMBL" id="OBMI01000001">
    <property type="protein sequence ID" value="SOB80098.1"/>
    <property type="molecule type" value="Genomic_DNA"/>
</dbReference>
<sequence length="335" mass="36326">MPRRSAAEPELIPPALVERFRADWHAMTGAMIDHVVVAFSGGPDSTALLLLARAALGDRCRAATVDHALRPESAAEAEAAHAFCQNRGIPHAILSGPLPARAKGSANLSARARALRLSLLEAHRREVGAQWIATAHHADDQLETIVMRLNRGSGVAGLAGIRVTNGRLIRPVIEWRRHELLAIVEAAGLDVVADPTNDDDRYDRARLRKLLAVSDLLDADRVAQSARALGRADEALEFCADMLAGVLIEQVGGQVVLATDRLPDELLRRLTLRSLRLIDRHVAPRSDRFNSFVDRLDADLAATLSGVKGSVSHGERGRLFHFAPAPPRRTEGETP</sequence>
<proteinExistence type="inferred from homology"/>
<comment type="function">
    <text evidence="6">Ligates lysine onto the cytidine present at position 34 of the AUA codon-specific tRNA(Ile) that contains the anticodon CAU, in an ATP-dependent manner. Cytidine is converted to lysidine, thus changing the amino acid specificity of the tRNA from methionine to isoleucine.</text>
</comment>
<dbReference type="GO" id="GO:0005737">
    <property type="term" value="C:cytoplasm"/>
    <property type="evidence" value="ECO:0007669"/>
    <property type="project" value="UniProtKB-SubCell"/>
</dbReference>
<evidence type="ECO:0000256" key="3">
    <source>
        <dbReference type="ARBA" id="ARBA00022741"/>
    </source>
</evidence>
<protein>
    <recommendedName>
        <fullName evidence="6">tRNA(Ile)-lysidine synthase</fullName>
        <ecNumber evidence="6">6.3.4.19</ecNumber>
    </recommendedName>
    <alternativeName>
        <fullName evidence="6">tRNA(Ile)-2-lysyl-cytidine synthase</fullName>
    </alternativeName>
    <alternativeName>
        <fullName evidence="6">tRNA(Ile)-lysidine synthetase</fullName>
    </alternativeName>
</protein>
<comment type="domain">
    <text evidence="6">The N-terminal region contains the highly conserved SGGXDS motif, predicted to be a P-loop motif involved in ATP binding.</text>
</comment>
<evidence type="ECO:0000256" key="2">
    <source>
        <dbReference type="ARBA" id="ARBA00022694"/>
    </source>
</evidence>
<dbReference type="AlphaFoldDB" id="A0A285QEZ8"/>
<dbReference type="RefSeq" id="WP_097062729.1">
    <property type="nucleotide sequence ID" value="NZ_OBMI01000001.1"/>
</dbReference>
<keyword evidence="3 6" id="KW-0547">Nucleotide-binding</keyword>
<dbReference type="OrthoDB" id="9807403at2"/>
<dbReference type="GO" id="GO:0032267">
    <property type="term" value="F:tRNA(Ile)-lysidine synthase activity"/>
    <property type="evidence" value="ECO:0007669"/>
    <property type="project" value="UniProtKB-EC"/>
</dbReference>
<dbReference type="SUPFAM" id="SSF52402">
    <property type="entry name" value="Adenine nucleotide alpha hydrolases-like"/>
    <property type="match status" value="1"/>
</dbReference>
<dbReference type="InterPro" id="IPR011063">
    <property type="entry name" value="TilS/TtcA_N"/>
</dbReference>
<comment type="subcellular location">
    <subcellularLocation>
        <location evidence="6">Cytoplasm</location>
    </subcellularLocation>
</comment>
<feature type="binding site" evidence="6">
    <location>
        <begin position="40"/>
        <end position="45"/>
    </location>
    <ligand>
        <name>ATP</name>
        <dbReference type="ChEBI" id="CHEBI:30616"/>
    </ligand>
</feature>
<dbReference type="HAMAP" id="MF_01161">
    <property type="entry name" value="tRNA_Ile_lys_synt"/>
    <property type="match status" value="1"/>
</dbReference>
<dbReference type="NCBIfam" id="TIGR02432">
    <property type="entry name" value="lysidine_TilS_N"/>
    <property type="match status" value="1"/>
</dbReference>
<reference evidence="8 9" key="1">
    <citation type="submission" date="2017-07" db="EMBL/GenBank/DDBJ databases">
        <authorList>
            <person name="Sun Z.S."/>
            <person name="Albrecht U."/>
            <person name="Echele G."/>
            <person name="Lee C.C."/>
        </authorList>
    </citation>
    <scope>NUCLEOTIDE SEQUENCE [LARGE SCALE GENOMIC DNA]</scope>
    <source>
        <strain evidence="8 9">CGMCC 1.12672</strain>
    </source>
</reference>
<dbReference type="PANTHER" id="PTHR43033">
    <property type="entry name" value="TRNA(ILE)-LYSIDINE SYNTHASE-RELATED"/>
    <property type="match status" value="1"/>
</dbReference>
<evidence type="ECO:0000256" key="5">
    <source>
        <dbReference type="ARBA" id="ARBA00048539"/>
    </source>
</evidence>
<dbReference type="InterPro" id="IPR014729">
    <property type="entry name" value="Rossmann-like_a/b/a_fold"/>
</dbReference>
<dbReference type="CDD" id="cd01992">
    <property type="entry name" value="TilS_N"/>
    <property type="match status" value="1"/>
</dbReference>
<dbReference type="Gene3D" id="3.40.50.620">
    <property type="entry name" value="HUPs"/>
    <property type="match status" value="1"/>
</dbReference>
<dbReference type="Proteomes" id="UP000219494">
    <property type="component" value="Unassembled WGS sequence"/>
</dbReference>
<evidence type="ECO:0000256" key="1">
    <source>
        <dbReference type="ARBA" id="ARBA00022598"/>
    </source>
</evidence>
<dbReference type="GO" id="GO:0006400">
    <property type="term" value="P:tRNA modification"/>
    <property type="evidence" value="ECO:0007669"/>
    <property type="project" value="UniProtKB-UniRule"/>
</dbReference>
<dbReference type="InterPro" id="IPR012094">
    <property type="entry name" value="tRNA_Ile_lys_synt"/>
</dbReference>
<comment type="catalytic activity">
    <reaction evidence="5 6">
        <text>cytidine(34) in tRNA(Ile2) + L-lysine + ATP = lysidine(34) in tRNA(Ile2) + AMP + diphosphate + H(+)</text>
        <dbReference type="Rhea" id="RHEA:43744"/>
        <dbReference type="Rhea" id="RHEA-COMP:10625"/>
        <dbReference type="Rhea" id="RHEA-COMP:10670"/>
        <dbReference type="ChEBI" id="CHEBI:15378"/>
        <dbReference type="ChEBI" id="CHEBI:30616"/>
        <dbReference type="ChEBI" id="CHEBI:32551"/>
        <dbReference type="ChEBI" id="CHEBI:33019"/>
        <dbReference type="ChEBI" id="CHEBI:82748"/>
        <dbReference type="ChEBI" id="CHEBI:83665"/>
        <dbReference type="ChEBI" id="CHEBI:456215"/>
        <dbReference type="EC" id="6.3.4.19"/>
    </reaction>
</comment>
<dbReference type="InterPro" id="IPR012795">
    <property type="entry name" value="tRNA_Ile_lys_synt_N"/>
</dbReference>
<evidence type="ECO:0000256" key="4">
    <source>
        <dbReference type="ARBA" id="ARBA00022840"/>
    </source>
</evidence>
<evidence type="ECO:0000313" key="8">
    <source>
        <dbReference type="EMBL" id="SOB80098.1"/>
    </source>
</evidence>
<dbReference type="EC" id="6.3.4.19" evidence="6"/>
<comment type="similarity">
    <text evidence="6">Belongs to the tRNA(Ile)-lysidine synthase family.</text>
</comment>